<evidence type="ECO:0000313" key="4">
    <source>
        <dbReference type="Proteomes" id="UP000216188"/>
    </source>
</evidence>
<protein>
    <submittedName>
        <fullName evidence="3">Restriction endonuclease family protein</fullName>
    </submittedName>
</protein>
<proteinExistence type="predicted"/>
<keyword evidence="3" id="KW-0540">Nuclease</keyword>
<accession>A0A256GN54</accession>
<reference evidence="2 5" key="2">
    <citation type="submission" date="2018-11" db="EMBL/GenBank/DDBJ databases">
        <title>Genome sequencing and analysis.</title>
        <authorList>
            <person name="Huang Y.-T."/>
        </authorList>
    </citation>
    <scope>NUCLEOTIDE SEQUENCE [LARGE SCALE GENOMIC DNA]</scope>
    <source>
        <strain evidence="2 5">SHIN</strain>
    </source>
</reference>
<dbReference type="EMBL" id="NNRM01000014">
    <property type="protein sequence ID" value="OYR28529.1"/>
    <property type="molecule type" value="Genomic_DNA"/>
</dbReference>
<sequence>MNKMEIGAEDSARTLEVDFGEEFEMNIRTLDANAYDRIVVYVPLPSFGSTQSYRDICGDLLDASWAIERMATYAKFVKTEVPPGDHRCIRTVLTGPGPGIFEAIADCALLISDFDEDFTDDTKLEELQNLRGQVHDYEDNLESYIHRAPDIIDWYFVNLHVANEELRSEAPEAWSNQMARFPERRLGLHRSGFSGAIGGNCYASRAGWLVPLAVGPDQFFLATDQKYRLNDFLPAGFLIIDGEAFVHHEGLLIRFPSDCYFKSQVCAGLVTQDDEYVERWSSDPFRALRSPAATTTAPIGISTSDAVEGVPALAEGCYLHQTGTLVFVNDGHFLHFLYDIRPAQLQTAKALREASAQVTEELSTATDAAPSFYCDWKSLDDEAFEELSYQLIFDNPKFNSDTIRKLGKSRSRDGGRDIVVHEATVGPWVEPRKWIFQCKLVTNGSSLGSTRLTDVGDMLEQYGAQGFGVITSAQMDATLYDKLDAICGKRRVEQYHLSVLELERALGRNRRVRQKFFPGS</sequence>
<dbReference type="AlphaFoldDB" id="A0A256GN54"/>
<dbReference type="GO" id="GO:0004519">
    <property type="term" value="F:endonuclease activity"/>
    <property type="evidence" value="ECO:0007669"/>
    <property type="project" value="UniProtKB-KW"/>
</dbReference>
<feature type="domain" description="Restriction endonuclease type IV Mrr" evidence="1">
    <location>
        <begin position="397"/>
        <end position="477"/>
    </location>
</feature>
<evidence type="ECO:0000313" key="3">
    <source>
        <dbReference type="EMBL" id="OYR28529.1"/>
    </source>
</evidence>
<gene>
    <name evidence="3" type="ORF">CEV34_1114</name>
    <name evidence="2" type="ORF">EHE22_01795</name>
</gene>
<keyword evidence="3" id="KW-0255">Endonuclease</keyword>
<reference evidence="3 4" key="1">
    <citation type="submission" date="2017-07" db="EMBL/GenBank/DDBJ databases">
        <title>Phylogenetic study on the rhizospheric bacterium Ochrobactrum sp. A44.</title>
        <authorList>
            <person name="Krzyzanowska D.M."/>
            <person name="Ossowicki A."/>
            <person name="Rajewska M."/>
            <person name="Maciag T."/>
            <person name="Kaczynski Z."/>
            <person name="Czerwicka M."/>
            <person name="Jafra S."/>
        </authorList>
    </citation>
    <scope>NUCLEOTIDE SEQUENCE [LARGE SCALE GENOMIC DNA]</scope>
    <source>
        <strain evidence="3 4">CCUG 30717</strain>
    </source>
</reference>
<dbReference type="Pfam" id="PF04471">
    <property type="entry name" value="Mrr_cat"/>
    <property type="match status" value="1"/>
</dbReference>
<dbReference type="InterPro" id="IPR007560">
    <property type="entry name" value="Restrct_endonuc_IV_Mrr"/>
</dbReference>
<comment type="caution">
    <text evidence="3">The sequence shown here is derived from an EMBL/GenBank/DDBJ whole genome shotgun (WGS) entry which is preliminary data.</text>
</comment>
<dbReference type="GO" id="GO:0009307">
    <property type="term" value="P:DNA restriction-modification system"/>
    <property type="evidence" value="ECO:0007669"/>
    <property type="project" value="InterPro"/>
</dbReference>
<dbReference type="Proteomes" id="UP000216188">
    <property type="component" value="Unassembled WGS sequence"/>
</dbReference>
<organism evidence="3 4">
    <name type="scientific">Brucella pseudogrignonensis</name>
    <dbReference type="NCBI Taxonomy" id="419475"/>
    <lineage>
        <taxon>Bacteria</taxon>
        <taxon>Pseudomonadati</taxon>
        <taxon>Pseudomonadota</taxon>
        <taxon>Alphaproteobacteria</taxon>
        <taxon>Hyphomicrobiales</taxon>
        <taxon>Brucellaceae</taxon>
        <taxon>Brucella/Ochrobactrum group</taxon>
        <taxon>Brucella</taxon>
    </lineage>
</organism>
<evidence type="ECO:0000313" key="5">
    <source>
        <dbReference type="Proteomes" id="UP000526233"/>
    </source>
</evidence>
<evidence type="ECO:0000259" key="1">
    <source>
        <dbReference type="Pfam" id="PF04471"/>
    </source>
</evidence>
<keyword evidence="4" id="KW-1185">Reference proteome</keyword>
<name>A0A256GN54_9HYPH</name>
<evidence type="ECO:0000313" key="2">
    <source>
        <dbReference type="EMBL" id="NNV19162.1"/>
    </source>
</evidence>
<dbReference type="Proteomes" id="UP000526233">
    <property type="component" value="Unassembled WGS sequence"/>
</dbReference>
<dbReference type="GO" id="GO:0003677">
    <property type="term" value="F:DNA binding"/>
    <property type="evidence" value="ECO:0007669"/>
    <property type="project" value="InterPro"/>
</dbReference>
<dbReference type="EMBL" id="PKQI01000001">
    <property type="protein sequence ID" value="NNV19162.1"/>
    <property type="molecule type" value="Genomic_DNA"/>
</dbReference>
<dbReference type="RefSeq" id="WP_143853309.1">
    <property type="nucleotide sequence ID" value="NZ_CAXURC020000002.1"/>
</dbReference>
<keyword evidence="3" id="KW-0378">Hydrolase</keyword>